<dbReference type="KEGG" id="cohn:KCTCHS21_61680"/>
<name>A0A3T1DF96_9BACL</name>
<dbReference type="Gene3D" id="2.70.70.10">
    <property type="entry name" value="Glucose Permease (Domain IIA)"/>
    <property type="match status" value="1"/>
</dbReference>
<evidence type="ECO:0000313" key="5">
    <source>
        <dbReference type="EMBL" id="BBI36769.1"/>
    </source>
</evidence>
<feature type="domain" description="G5" evidence="3">
    <location>
        <begin position="316"/>
        <end position="397"/>
    </location>
</feature>
<dbReference type="CDD" id="cd00118">
    <property type="entry name" value="LysM"/>
    <property type="match status" value="1"/>
</dbReference>
<dbReference type="SUPFAM" id="SSF54106">
    <property type="entry name" value="LysM domain"/>
    <property type="match status" value="1"/>
</dbReference>
<dbReference type="Gene3D" id="2.20.230.10">
    <property type="entry name" value="Resuscitation-promoting factor rpfb"/>
    <property type="match status" value="1"/>
</dbReference>
<feature type="domain" description="LysM" evidence="4">
    <location>
        <begin position="265"/>
        <end position="309"/>
    </location>
</feature>
<organism evidence="5 6">
    <name type="scientific">Cohnella abietis</name>
    <dbReference type="NCBI Taxonomy" id="2507935"/>
    <lineage>
        <taxon>Bacteria</taxon>
        <taxon>Bacillati</taxon>
        <taxon>Bacillota</taxon>
        <taxon>Bacilli</taxon>
        <taxon>Bacillales</taxon>
        <taxon>Paenibacillaceae</taxon>
        <taxon>Cohnella</taxon>
    </lineage>
</organism>
<evidence type="ECO:0000259" key="3">
    <source>
        <dbReference type="PROSITE" id="PS51109"/>
    </source>
</evidence>
<dbReference type="SUPFAM" id="SSF51261">
    <property type="entry name" value="Duplicated hybrid motif"/>
    <property type="match status" value="1"/>
</dbReference>
<keyword evidence="2" id="KW-0472">Membrane</keyword>
<reference evidence="5 6" key="1">
    <citation type="submission" date="2019-01" db="EMBL/GenBank/DDBJ databases">
        <title>Complete genome sequence of Cohnella hallensis HS21 isolated from Korean fir (Abies koreana) rhizospheric soil.</title>
        <authorList>
            <person name="Jiang L."/>
            <person name="Kang S.W."/>
            <person name="Kim S."/>
            <person name="Jung J."/>
            <person name="Kim C.Y."/>
            <person name="Kim D.H."/>
            <person name="Kim S.W."/>
            <person name="Lee J."/>
        </authorList>
    </citation>
    <scope>NUCLEOTIDE SEQUENCE [LARGE SCALE GENOMIC DNA]</scope>
    <source>
        <strain evidence="5 6">HS21</strain>
    </source>
</reference>
<evidence type="ECO:0000313" key="6">
    <source>
        <dbReference type="Proteomes" id="UP000289856"/>
    </source>
</evidence>
<dbReference type="SMART" id="SM00257">
    <property type="entry name" value="LysM"/>
    <property type="match status" value="1"/>
</dbReference>
<gene>
    <name evidence="5" type="ORF">KCTCHS21_61680</name>
</gene>
<dbReference type="PROSITE" id="PS51109">
    <property type="entry name" value="G5"/>
    <property type="match status" value="1"/>
</dbReference>
<dbReference type="SMART" id="SM01208">
    <property type="entry name" value="G5"/>
    <property type="match status" value="1"/>
</dbReference>
<dbReference type="InterPro" id="IPR011098">
    <property type="entry name" value="G5_dom"/>
</dbReference>
<dbReference type="EMBL" id="AP019400">
    <property type="protein sequence ID" value="BBI36769.1"/>
    <property type="molecule type" value="Genomic_DNA"/>
</dbReference>
<keyword evidence="1" id="KW-0732">Signal</keyword>
<evidence type="ECO:0000259" key="4">
    <source>
        <dbReference type="PROSITE" id="PS51782"/>
    </source>
</evidence>
<dbReference type="InterPro" id="IPR018392">
    <property type="entry name" value="LysM"/>
</dbReference>
<sequence length="523" mass="57561">MADFRGMDRIREMIAAARQSFRHVRFKQLKGMTTTSNSTQPIRSNRLRNYRQPLILTACGIIALVAIGVGGYKYVQAHSVDYYSVLLDGKPVGEISSQQKVDELLVAKAAELEKADTPVRSVLNENQVTYTLERAYKKKTDDDATLTRLSEMLLTHPIGVKLVIDGEEVGIVRDEKTAKAILQRVKNKYVPAKLTVKKAAPEVTSLSVKATSSATNAADVKPQRTVTSVSFVEQVKTIPADIEASQLSDPDELFRKLTEGEPVPRKYTVQKGDCLGCIAAKMDVTEELILSNNKWIKGDMIKIGDVLDLSVDEPPLLSVNSEEEVTEIEDIEPPIEYQKSDSMKLGQQKVLKEGTKGKQQVTYRLLKRNGSLIEEEQVSQTILQAPTATIILKGTKVIRGEGSGKFSWPVMGARITSYQGTRWGRMHKGIDIIGKSNILAADEGVIEFAGYKSGGLGNAVIINHKNGFKTTYGHMKSVSVKKGQIVQKGDVIGIMGSTGHSTGTHLHFEVYLNNKLKNPTSYL</sequence>
<dbReference type="AlphaFoldDB" id="A0A3T1DF96"/>
<dbReference type="Proteomes" id="UP000289856">
    <property type="component" value="Chromosome"/>
</dbReference>
<accession>A0A3T1DF96</accession>
<keyword evidence="2" id="KW-1133">Transmembrane helix</keyword>
<dbReference type="PROSITE" id="PS51782">
    <property type="entry name" value="LYSM"/>
    <property type="match status" value="1"/>
</dbReference>
<dbReference type="GO" id="GO:0004222">
    <property type="term" value="F:metalloendopeptidase activity"/>
    <property type="evidence" value="ECO:0007669"/>
    <property type="project" value="TreeGrafter"/>
</dbReference>
<dbReference type="InterPro" id="IPR016047">
    <property type="entry name" value="M23ase_b-sheet_dom"/>
</dbReference>
<feature type="transmembrane region" description="Helical" evidence="2">
    <location>
        <begin position="53"/>
        <end position="75"/>
    </location>
</feature>
<dbReference type="InterPro" id="IPR036779">
    <property type="entry name" value="LysM_dom_sf"/>
</dbReference>
<dbReference type="CDD" id="cd12797">
    <property type="entry name" value="M23_peptidase"/>
    <property type="match status" value="1"/>
</dbReference>
<dbReference type="Gene3D" id="3.10.350.10">
    <property type="entry name" value="LysM domain"/>
    <property type="match status" value="1"/>
</dbReference>
<proteinExistence type="predicted"/>
<keyword evidence="6" id="KW-1185">Reference proteome</keyword>
<dbReference type="InterPro" id="IPR050570">
    <property type="entry name" value="Cell_wall_metabolism_enzyme"/>
</dbReference>
<dbReference type="Pfam" id="PF07501">
    <property type="entry name" value="G5"/>
    <property type="match status" value="1"/>
</dbReference>
<dbReference type="RefSeq" id="WP_130616240.1">
    <property type="nucleotide sequence ID" value="NZ_AP019400.1"/>
</dbReference>
<keyword evidence="2" id="KW-0812">Transmembrane</keyword>
<dbReference type="PANTHER" id="PTHR21666:SF270">
    <property type="entry name" value="MUREIN HYDROLASE ACTIVATOR ENVC"/>
    <property type="match status" value="1"/>
</dbReference>
<dbReference type="OrthoDB" id="9805799at2"/>
<protein>
    <submittedName>
        <fullName evidence="5">Metalloendopeptidase</fullName>
    </submittedName>
</protein>
<evidence type="ECO:0000256" key="2">
    <source>
        <dbReference type="SAM" id="Phobius"/>
    </source>
</evidence>
<dbReference type="InterPro" id="IPR011055">
    <property type="entry name" value="Dup_hybrid_motif"/>
</dbReference>
<dbReference type="PANTHER" id="PTHR21666">
    <property type="entry name" value="PEPTIDASE-RELATED"/>
    <property type="match status" value="1"/>
</dbReference>
<dbReference type="Pfam" id="PF01476">
    <property type="entry name" value="LysM"/>
    <property type="match status" value="1"/>
</dbReference>
<evidence type="ECO:0000256" key="1">
    <source>
        <dbReference type="ARBA" id="ARBA00022729"/>
    </source>
</evidence>
<dbReference type="Pfam" id="PF01551">
    <property type="entry name" value="Peptidase_M23"/>
    <property type="match status" value="1"/>
</dbReference>